<reference evidence="1" key="1">
    <citation type="submission" date="2018-05" db="EMBL/GenBank/DDBJ databases">
        <authorList>
            <person name="Lanie J.A."/>
            <person name="Ng W.-L."/>
            <person name="Kazmierczak K.M."/>
            <person name="Andrzejewski T.M."/>
            <person name="Davidsen T.M."/>
            <person name="Wayne K.J."/>
            <person name="Tettelin H."/>
            <person name="Glass J.I."/>
            <person name="Rusch D."/>
            <person name="Podicherti R."/>
            <person name="Tsui H.-C.T."/>
            <person name="Winkler M.E."/>
        </authorList>
    </citation>
    <scope>NUCLEOTIDE SEQUENCE</scope>
</reference>
<name>A0A382TGC7_9ZZZZ</name>
<protein>
    <submittedName>
        <fullName evidence="1">Uncharacterized protein</fullName>
    </submittedName>
</protein>
<sequence length="65" mass="6811">MAEIEKLQALTQGTPGNSTGADVAKAVNALIDRAAELPDGVQESIDNLSALINEAKRYLDSQVAN</sequence>
<gene>
    <name evidence="1" type="ORF">METZ01_LOCUS373325</name>
</gene>
<dbReference type="AlphaFoldDB" id="A0A382TGC7"/>
<evidence type="ECO:0000313" key="1">
    <source>
        <dbReference type="EMBL" id="SVD20471.1"/>
    </source>
</evidence>
<proteinExistence type="predicted"/>
<feature type="non-terminal residue" evidence="1">
    <location>
        <position position="65"/>
    </location>
</feature>
<accession>A0A382TGC7</accession>
<organism evidence="1">
    <name type="scientific">marine metagenome</name>
    <dbReference type="NCBI Taxonomy" id="408172"/>
    <lineage>
        <taxon>unclassified sequences</taxon>
        <taxon>metagenomes</taxon>
        <taxon>ecological metagenomes</taxon>
    </lineage>
</organism>
<dbReference type="EMBL" id="UINC01135987">
    <property type="protein sequence ID" value="SVD20471.1"/>
    <property type="molecule type" value="Genomic_DNA"/>
</dbReference>